<sequence length="274" mass="29925">MIDFTEKQIERYSRHIILPEVGAEGQSKLLESKVFMIGAGGLGSPVAYYLAAAGVGTIGIADADVVDSSNLQRQIIHNEDRVGMPKVESARETMQALNPDVKVNTYNYFVTEDNIREIIRDYDLVIDGCDNFPTRFLVNDACFFEKKTLISGAMFRFDGQVATFKPTSQKDAPCYRCLYPEPPPAGLVPSCSEAGILGALAGAVGTIQAVEAVKELLGIGDSLAGKLMTFDALRMEWKKLKLRKDPACPLCSENPSITELVTYEQSCALQMGHS</sequence>
<dbReference type="GO" id="GO:0008641">
    <property type="term" value="F:ubiquitin-like modifier activating enzyme activity"/>
    <property type="evidence" value="ECO:0007669"/>
    <property type="project" value="InterPro"/>
</dbReference>
<evidence type="ECO:0000256" key="6">
    <source>
        <dbReference type="ARBA" id="ARBA00055169"/>
    </source>
</evidence>
<evidence type="ECO:0000256" key="10">
    <source>
        <dbReference type="ARBA" id="ARBA00075110"/>
    </source>
</evidence>
<gene>
    <name evidence="14" type="ORF">Ga0123462_0402</name>
</gene>
<comment type="catalytic activity">
    <reaction evidence="5">
        <text>[molybdopterin-synthase sulfur-carrier protein]-C-terminal Gly-Gly + ATP + H(+) = [molybdopterin-synthase sulfur-carrier protein]-C-terminal Gly-Gly-AMP + diphosphate</text>
        <dbReference type="Rhea" id="RHEA:43616"/>
        <dbReference type="Rhea" id="RHEA-COMP:12159"/>
        <dbReference type="Rhea" id="RHEA-COMP:12202"/>
        <dbReference type="ChEBI" id="CHEBI:15378"/>
        <dbReference type="ChEBI" id="CHEBI:30616"/>
        <dbReference type="ChEBI" id="CHEBI:33019"/>
        <dbReference type="ChEBI" id="CHEBI:90618"/>
        <dbReference type="ChEBI" id="CHEBI:90778"/>
        <dbReference type="EC" id="2.7.7.80"/>
    </reaction>
</comment>
<dbReference type="InterPro" id="IPR000594">
    <property type="entry name" value="ThiF_NAD_FAD-bd"/>
</dbReference>
<evidence type="ECO:0000256" key="4">
    <source>
        <dbReference type="ARBA" id="ARBA00022840"/>
    </source>
</evidence>
<evidence type="ECO:0000313" key="15">
    <source>
        <dbReference type="Proteomes" id="UP000231637"/>
    </source>
</evidence>
<dbReference type="EC" id="2.7.7.80" evidence="8"/>
<evidence type="ECO:0000256" key="9">
    <source>
        <dbReference type="ARBA" id="ARBA00073635"/>
    </source>
</evidence>
<name>A0A2K8L1W7_9PROT</name>
<dbReference type="EMBL" id="CP018800">
    <property type="protein sequence ID" value="ATX81277.1"/>
    <property type="molecule type" value="Genomic_DNA"/>
</dbReference>
<dbReference type="GO" id="GO:0005829">
    <property type="term" value="C:cytosol"/>
    <property type="evidence" value="ECO:0007669"/>
    <property type="project" value="TreeGrafter"/>
</dbReference>
<dbReference type="FunFam" id="3.40.50.720:FF:000033">
    <property type="entry name" value="Adenylyltransferase and sulfurtransferase MOCS3"/>
    <property type="match status" value="1"/>
</dbReference>
<dbReference type="CDD" id="cd00757">
    <property type="entry name" value="ThiF_MoeB_HesA_family"/>
    <property type="match status" value="1"/>
</dbReference>
<feature type="domain" description="THIF-type NAD/FAD binding fold" evidence="13">
    <location>
        <begin position="12"/>
        <end position="249"/>
    </location>
</feature>
<dbReference type="PANTHER" id="PTHR10953:SF102">
    <property type="entry name" value="ADENYLYLTRANSFERASE AND SULFURTRANSFERASE MOCS3"/>
    <property type="match status" value="1"/>
</dbReference>
<evidence type="ECO:0000256" key="8">
    <source>
        <dbReference type="ARBA" id="ARBA00066884"/>
    </source>
</evidence>
<dbReference type="Proteomes" id="UP000231637">
    <property type="component" value="Chromosome"/>
</dbReference>
<dbReference type="InterPro" id="IPR035985">
    <property type="entry name" value="Ubiquitin-activating_enz"/>
</dbReference>
<organism evidence="14 15">
    <name type="scientific">Mariprofundus ferrinatatus</name>
    <dbReference type="NCBI Taxonomy" id="1921087"/>
    <lineage>
        <taxon>Bacteria</taxon>
        <taxon>Pseudomonadati</taxon>
        <taxon>Pseudomonadota</taxon>
        <taxon>Candidatius Mariprofundia</taxon>
        <taxon>Mariprofundales</taxon>
        <taxon>Mariprofundaceae</taxon>
        <taxon>Mariprofundus</taxon>
    </lineage>
</organism>
<keyword evidence="4" id="KW-0067">ATP-binding</keyword>
<proteinExistence type="inferred from homology"/>
<protein>
    <recommendedName>
        <fullName evidence="9">Molybdopterin-synthase adenylyltransferase</fullName>
        <ecNumber evidence="8">2.7.7.80</ecNumber>
    </recommendedName>
    <alternativeName>
        <fullName evidence="12">MoaD protein adenylase</fullName>
    </alternativeName>
    <alternativeName>
        <fullName evidence="10">Molybdopterin-converting factor subunit 1 adenylase</fullName>
    </alternativeName>
    <alternativeName>
        <fullName evidence="11">Sulfur carrier protein MoaD adenylyltransferase</fullName>
    </alternativeName>
</protein>
<evidence type="ECO:0000313" key="14">
    <source>
        <dbReference type="EMBL" id="ATX81277.1"/>
    </source>
</evidence>
<comment type="similarity">
    <text evidence="1">Belongs to the HesA/MoeB/ThiF family.</text>
</comment>
<evidence type="ECO:0000256" key="5">
    <source>
        <dbReference type="ARBA" id="ARBA00052218"/>
    </source>
</evidence>
<evidence type="ECO:0000256" key="1">
    <source>
        <dbReference type="ARBA" id="ARBA00009919"/>
    </source>
</evidence>
<dbReference type="PANTHER" id="PTHR10953">
    <property type="entry name" value="UBIQUITIN-ACTIVATING ENZYME E1"/>
    <property type="match status" value="1"/>
</dbReference>
<dbReference type="GO" id="GO:0005524">
    <property type="term" value="F:ATP binding"/>
    <property type="evidence" value="ECO:0007669"/>
    <property type="project" value="UniProtKB-KW"/>
</dbReference>
<dbReference type="GO" id="GO:0004792">
    <property type="term" value="F:thiosulfate-cyanide sulfurtransferase activity"/>
    <property type="evidence" value="ECO:0007669"/>
    <property type="project" value="TreeGrafter"/>
</dbReference>
<reference evidence="14 15" key="1">
    <citation type="submission" date="2016-12" db="EMBL/GenBank/DDBJ databases">
        <title>Isolation and genomic insights into novel planktonic Zetaproteobacteria from stratified waters of the Chesapeake Bay.</title>
        <authorList>
            <person name="McAllister S.M."/>
            <person name="Kato S."/>
            <person name="Chan C.S."/>
            <person name="Chiu B.K."/>
            <person name="Field E.K."/>
        </authorList>
    </citation>
    <scope>NUCLEOTIDE SEQUENCE [LARGE SCALE GENOMIC DNA]</scope>
    <source>
        <strain evidence="14 15">CP-8</strain>
    </source>
</reference>
<comment type="function">
    <text evidence="6">Catalyzes the adenylation by ATP of the carboxyl group of the C-terminal glycine of sulfur carrier protein MoaD.</text>
</comment>
<evidence type="ECO:0000256" key="3">
    <source>
        <dbReference type="ARBA" id="ARBA00022741"/>
    </source>
</evidence>
<dbReference type="Gene3D" id="3.40.50.720">
    <property type="entry name" value="NAD(P)-binding Rossmann-like Domain"/>
    <property type="match status" value="1"/>
</dbReference>
<keyword evidence="3" id="KW-0547">Nucleotide-binding</keyword>
<evidence type="ECO:0000256" key="7">
    <source>
        <dbReference type="ARBA" id="ARBA00063809"/>
    </source>
</evidence>
<keyword evidence="14" id="KW-0548">Nucleotidyltransferase</keyword>
<dbReference type="Pfam" id="PF00899">
    <property type="entry name" value="ThiF"/>
    <property type="match status" value="1"/>
</dbReference>
<comment type="subunit">
    <text evidence="7">Homodimer. Forms a stable heterotetrameric complex of 2 MoeB and 2 MoaD during adenylation of MoaD.</text>
</comment>
<dbReference type="GO" id="GO:0061605">
    <property type="term" value="F:molybdopterin-synthase adenylyltransferase activity"/>
    <property type="evidence" value="ECO:0007669"/>
    <property type="project" value="UniProtKB-EC"/>
</dbReference>
<evidence type="ECO:0000256" key="12">
    <source>
        <dbReference type="ARBA" id="ARBA00078531"/>
    </source>
</evidence>
<dbReference type="AlphaFoldDB" id="A0A2K8L1W7"/>
<accession>A0A2K8L1W7</accession>
<dbReference type="OrthoDB" id="9804286at2"/>
<dbReference type="SUPFAM" id="SSF69572">
    <property type="entry name" value="Activating enzymes of the ubiquitin-like proteins"/>
    <property type="match status" value="1"/>
</dbReference>
<keyword evidence="15" id="KW-1185">Reference proteome</keyword>
<evidence type="ECO:0000259" key="13">
    <source>
        <dbReference type="Pfam" id="PF00899"/>
    </source>
</evidence>
<dbReference type="NCBIfam" id="NF004281">
    <property type="entry name" value="PRK05690.1"/>
    <property type="match status" value="1"/>
</dbReference>
<dbReference type="InterPro" id="IPR045886">
    <property type="entry name" value="ThiF/MoeB/HesA"/>
</dbReference>
<evidence type="ECO:0000256" key="2">
    <source>
        <dbReference type="ARBA" id="ARBA00022679"/>
    </source>
</evidence>
<dbReference type="RefSeq" id="WP_100264760.1">
    <property type="nucleotide sequence ID" value="NZ_CP018800.1"/>
</dbReference>
<dbReference type="GO" id="GO:0008146">
    <property type="term" value="F:sulfotransferase activity"/>
    <property type="evidence" value="ECO:0007669"/>
    <property type="project" value="TreeGrafter"/>
</dbReference>
<dbReference type="KEGG" id="mfn:Ga0123462_0402"/>
<keyword evidence="2 14" id="KW-0808">Transferase</keyword>
<evidence type="ECO:0000256" key="11">
    <source>
        <dbReference type="ARBA" id="ARBA00075328"/>
    </source>
</evidence>